<reference evidence="4" key="1">
    <citation type="submission" date="2023-06" db="EMBL/GenBank/DDBJ databases">
        <title>Genome-scale phylogeny and comparative genomics of the fungal order Sordariales.</title>
        <authorList>
            <consortium name="Lawrence Berkeley National Laboratory"/>
            <person name="Hensen N."/>
            <person name="Bonometti L."/>
            <person name="Westerberg I."/>
            <person name="Brannstrom I.O."/>
            <person name="Guillou S."/>
            <person name="Cros-Aarteil S."/>
            <person name="Calhoun S."/>
            <person name="Haridas S."/>
            <person name="Kuo A."/>
            <person name="Mondo S."/>
            <person name="Pangilinan J."/>
            <person name="Riley R."/>
            <person name="LaButti K."/>
            <person name="Andreopoulos B."/>
            <person name="Lipzen A."/>
            <person name="Chen C."/>
            <person name="Yanf M."/>
            <person name="Daum C."/>
            <person name="Ng V."/>
            <person name="Clum A."/>
            <person name="Steindorff A."/>
            <person name="Ohm R."/>
            <person name="Martin F."/>
            <person name="Silar P."/>
            <person name="Natvig D."/>
            <person name="Lalanne C."/>
            <person name="Gautier V."/>
            <person name="Ament-velasquez S.L."/>
            <person name="Kruys A."/>
            <person name="Hutchinson M.I."/>
            <person name="Powell A.J."/>
            <person name="Barry K."/>
            <person name="Miller A.N."/>
            <person name="Grigoriev I.V."/>
            <person name="Debuchy R."/>
            <person name="Gladieux P."/>
            <person name="Thoren M.H."/>
            <person name="Johannesson H."/>
        </authorList>
    </citation>
    <scope>NUCLEOTIDE SEQUENCE</scope>
    <source>
        <strain evidence="4">SMH3187-1</strain>
    </source>
</reference>
<dbReference type="InterPro" id="IPR000086">
    <property type="entry name" value="NUDIX_hydrolase_dom"/>
</dbReference>
<dbReference type="Pfam" id="PF00293">
    <property type="entry name" value="NUDIX"/>
    <property type="match status" value="1"/>
</dbReference>
<keyword evidence="5" id="KW-1185">Reference proteome</keyword>
<gene>
    <name evidence="4" type="ORF">B0T18DRAFT_305751</name>
</gene>
<dbReference type="PANTHER" id="PTHR43475:SF3">
    <property type="entry name" value="TRANSLATION INITIATION FACTOR EIF-2B SUBUNIT FAMILY PROTEIN (AFU_ORTHOLOGUE AFUA_2G14290)"/>
    <property type="match status" value="1"/>
</dbReference>
<dbReference type="PROSITE" id="PS51462">
    <property type="entry name" value="NUDIX"/>
    <property type="match status" value="1"/>
</dbReference>
<evidence type="ECO:0000313" key="4">
    <source>
        <dbReference type="EMBL" id="KAK0742606.1"/>
    </source>
</evidence>
<feature type="non-terminal residue" evidence="4">
    <location>
        <position position="516"/>
    </location>
</feature>
<dbReference type="InterPro" id="IPR042529">
    <property type="entry name" value="IF_2B-like_C"/>
</dbReference>
<evidence type="ECO:0000256" key="1">
    <source>
        <dbReference type="ARBA" id="ARBA00007251"/>
    </source>
</evidence>
<dbReference type="Gene3D" id="3.40.50.10470">
    <property type="entry name" value="Translation initiation factor eif-2b, domain 2"/>
    <property type="match status" value="1"/>
</dbReference>
<feature type="non-terminal residue" evidence="4">
    <location>
        <position position="1"/>
    </location>
</feature>
<evidence type="ECO:0000256" key="2">
    <source>
        <dbReference type="RuleBase" id="RU003814"/>
    </source>
</evidence>
<sequence length="516" mass="55635">LQKRSVVSSFIFKFDGTPDGQPKVALFRRSEKVSTYRNYLAPISGSIEPSDVSPLAAAWREIAEETALDPSSLTFLRHGKSYTFADPSVGREWAIYPFAFALKAPTAETESRIAIDWEHTSWAWHDPPSVTDDPPFHGVPRLAESLHRVWFENDLGPSAGAILSSGLRSLAADNVSGARQMAGSALRILRETVVAFSPCVPTEEWWSVVRMAAWHLIKNGRESMSAAIQSALLAALSDIENRMATHPKDEKESFLPVVTKCIDDVLAQRTQSANTLSSSLTDFLVSTFPPFQSRALSLLTLSESSTITHALLHLARSGAFAKLDIHILESRPLFEGVSLTASLASANTNASEVRITIHTDASAALASHGIAAVLLGADRIASSGAVSNKTGSLPAVLSARYVTSGSTRARIVVLSDTDKIAPPGSASHAVEDGGAEPVAAAWTTSQRLRVAADSITAAAWTRNNKVEVAVRNVSFEWVPAELIDVYLTERGKWTVDDIARHAEGLKAEEERMFGAL</sequence>
<dbReference type="InterPro" id="IPR015797">
    <property type="entry name" value="NUDIX_hydrolase-like_dom_sf"/>
</dbReference>
<dbReference type="InterPro" id="IPR037171">
    <property type="entry name" value="NagB/RpiA_transferase-like"/>
</dbReference>
<dbReference type="GO" id="GO:0046523">
    <property type="term" value="F:S-methyl-5-thioribose-1-phosphate isomerase activity"/>
    <property type="evidence" value="ECO:0007669"/>
    <property type="project" value="TreeGrafter"/>
</dbReference>
<evidence type="ECO:0000313" key="5">
    <source>
        <dbReference type="Proteomes" id="UP001172155"/>
    </source>
</evidence>
<dbReference type="AlphaFoldDB" id="A0AA40K1P9"/>
<dbReference type="PANTHER" id="PTHR43475">
    <property type="entry name" value="METHYLTHIORIBOSE-1-PHOSPHATE ISOMERASE"/>
    <property type="match status" value="1"/>
</dbReference>
<organism evidence="4 5">
    <name type="scientific">Schizothecium vesticola</name>
    <dbReference type="NCBI Taxonomy" id="314040"/>
    <lineage>
        <taxon>Eukaryota</taxon>
        <taxon>Fungi</taxon>
        <taxon>Dikarya</taxon>
        <taxon>Ascomycota</taxon>
        <taxon>Pezizomycotina</taxon>
        <taxon>Sordariomycetes</taxon>
        <taxon>Sordariomycetidae</taxon>
        <taxon>Sordariales</taxon>
        <taxon>Schizotheciaceae</taxon>
        <taxon>Schizothecium</taxon>
    </lineage>
</organism>
<proteinExistence type="inferred from homology"/>
<dbReference type="GO" id="GO:0019509">
    <property type="term" value="P:L-methionine salvage from methylthioadenosine"/>
    <property type="evidence" value="ECO:0007669"/>
    <property type="project" value="TreeGrafter"/>
</dbReference>
<accession>A0AA40K1P9</accession>
<comment type="similarity">
    <text evidence="1 2">Belongs to the eIF-2B alpha/beta/delta subunits family.</text>
</comment>
<dbReference type="SUPFAM" id="SSF55811">
    <property type="entry name" value="Nudix"/>
    <property type="match status" value="1"/>
</dbReference>
<dbReference type="CDD" id="cd18872">
    <property type="entry name" value="NUDIX_eIF-2B"/>
    <property type="match status" value="1"/>
</dbReference>
<dbReference type="SUPFAM" id="SSF100950">
    <property type="entry name" value="NagB/RpiA/CoA transferase-like"/>
    <property type="match status" value="1"/>
</dbReference>
<dbReference type="Proteomes" id="UP001172155">
    <property type="component" value="Unassembled WGS sequence"/>
</dbReference>
<comment type="caution">
    <text evidence="4">The sequence shown here is derived from an EMBL/GenBank/DDBJ whole genome shotgun (WGS) entry which is preliminary data.</text>
</comment>
<protein>
    <recommendedName>
        <fullName evidence="3">Nudix hydrolase domain-containing protein</fullName>
    </recommendedName>
</protein>
<dbReference type="Gene3D" id="3.90.79.10">
    <property type="entry name" value="Nucleoside Triphosphate Pyrophosphohydrolase"/>
    <property type="match status" value="1"/>
</dbReference>
<dbReference type="Pfam" id="PF01008">
    <property type="entry name" value="IF-2B"/>
    <property type="match status" value="1"/>
</dbReference>
<dbReference type="InterPro" id="IPR000649">
    <property type="entry name" value="IF-2B-related"/>
</dbReference>
<feature type="domain" description="Nudix hydrolase" evidence="3">
    <location>
        <begin position="2"/>
        <end position="148"/>
    </location>
</feature>
<dbReference type="EMBL" id="JAUKUD010000005">
    <property type="protein sequence ID" value="KAK0742606.1"/>
    <property type="molecule type" value="Genomic_DNA"/>
</dbReference>
<evidence type="ECO:0000259" key="3">
    <source>
        <dbReference type="PROSITE" id="PS51462"/>
    </source>
</evidence>
<name>A0AA40K1P9_9PEZI</name>